<gene>
    <name evidence="2" type="ORF">JY500_05105</name>
</gene>
<evidence type="ECO:0000256" key="1">
    <source>
        <dbReference type="SAM" id="Phobius"/>
    </source>
</evidence>
<dbReference type="Proteomes" id="UP000663570">
    <property type="component" value="Chromosome"/>
</dbReference>
<keyword evidence="3" id="KW-1185">Reference proteome</keyword>
<feature type="transmembrane region" description="Helical" evidence="1">
    <location>
        <begin position="184"/>
        <end position="202"/>
    </location>
</feature>
<protein>
    <recommendedName>
        <fullName evidence="4">Tetratricopeptide repeat protein</fullName>
    </recommendedName>
</protein>
<keyword evidence="1" id="KW-0472">Membrane</keyword>
<name>A0ABX7M8G7_9RHOO</name>
<feature type="transmembrane region" description="Helical" evidence="1">
    <location>
        <begin position="16"/>
        <end position="39"/>
    </location>
</feature>
<evidence type="ECO:0000313" key="3">
    <source>
        <dbReference type="Proteomes" id="UP000663570"/>
    </source>
</evidence>
<dbReference type="RefSeq" id="WP_206255273.1">
    <property type="nucleotide sequence ID" value="NZ_CP071060.1"/>
</dbReference>
<feature type="transmembrane region" description="Helical" evidence="1">
    <location>
        <begin position="154"/>
        <end position="178"/>
    </location>
</feature>
<keyword evidence="1" id="KW-0812">Transmembrane</keyword>
<dbReference type="EMBL" id="CP071060">
    <property type="protein sequence ID" value="QSI78023.1"/>
    <property type="molecule type" value="Genomic_DNA"/>
</dbReference>
<organism evidence="2 3">
    <name type="scientific">Niveibacterium microcysteis</name>
    <dbReference type="NCBI Taxonomy" id="2811415"/>
    <lineage>
        <taxon>Bacteria</taxon>
        <taxon>Pseudomonadati</taxon>
        <taxon>Pseudomonadota</taxon>
        <taxon>Betaproteobacteria</taxon>
        <taxon>Rhodocyclales</taxon>
        <taxon>Rhodocyclaceae</taxon>
        <taxon>Niveibacterium</taxon>
    </lineage>
</organism>
<keyword evidence="1" id="KW-1133">Transmembrane helix</keyword>
<sequence>MSAPRIAPYWTRFPSFFLYPLSGEPLLACIGIALIATAAQLLPPLQILVFAGSVRYGFLVLERTARGHIDDSMVLFNSHHGGKHLPWKQVAVVLLGAIVVGMTAGVAGRNAAMLVLVLLGLLWPANTMVLAVTNDMGESINPARLWQVASRIGMPYLGLCGCLLLLFFGSGQLLTHLAPVVPRALFPTIAGFVGTAFTIAMYRMMGYVLYEYHEELDIDVQVGFERQAERLPEPDQKAARAARIATLLREGKSDEALQEARAAVSEAPDDHDARLRLHKLLLALPGQEAALAGNARTWLPVLLRGGRAALATEVLEAVQKHDAAFAPADPGDVLPLATAAFDAHRFEAATRLLRGFDQRYPGHRDTAAVYLLGARLLIEHRRDEAQAERVLAALRSRFPDHPASGEAEKLLGLIARLRAAN</sequence>
<feature type="transmembrane region" description="Helical" evidence="1">
    <location>
        <begin position="111"/>
        <end position="133"/>
    </location>
</feature>
<reference evidence="2 3" key="1">
    <citation type="submission" date="2021-02" db="EMBL/GenBank/DDBJ databases">
        <title>Niveibacterium changnyeongensis HC41.</title>
        <authorList>
            <person name="Kang M."/>
        </authorList>
    </citation>
    <scope>NUCLEOTIDE SEQUENCE [LARGE SCALE GENOMIC DNA]</scope>
    <source>
        <strain evidence="2 3">HC41</strain>
    </source>
</reference>
<dbReference type="InterPro" id="IPR011990">
    <property type="entry name" value="TPR-like_helical_dom_sf"/>
</dbReference>
<evidence type="ECO:0000313" key="2">
    <source>
        <dbReference type="EMBL" id="QSI78023.1"/>
    </source>
</evidence>
<evidence type="ECO:0008006" key="4">
    <source>
        <dbReference type="Google" id="ProtNLM"/>
    </source>
</evidence>
<accession>A0ABX7M8G7</accession>
<feature type="transmembrane region" description="Helical" evidence="1">
    <location>
        <begin position="85"/>
        <end position="105"/>
    </location>
</feature>
<proteinExistence type="predicted"/>
<dbReference type="Gene3D" id="1.25.40.10">
    <property type="entry name" value="Tetratricopeptide repeat domain"/>
    <property type="match status" value="1"/>
</dbReference>